<evidence type="ECO:0008006" key="4">
    <source>
        <dbReference type="Google" id="ProtNLM"/>
    </source>
</evidence>
<evidence type="ECO:0000256" key="1">
    <source>
        <dbReference type="SAM" id="Phobius"/>
    </source>
</evidence>
<evidence type="ECO:0000313" key="3">
    <source>
        <dbReference type="Proteomes" id="UP000683000"/>
    </source>
</evidence>
<keyword evidence="1" id="KW-0812">Transmembrane</keyword>
<evidence type="ECO:0000313" key="2">
    <source>
        <dbReference type="EMBL" id="KAG6380821.1"/>
    </source>
</evidence>
<proteinExistence type="predicted"/>
<accession>A0A8I3ACW9</accession>
<sequence length="205" mass="21501">MGVFSLVRIAVLGVTTLFSIIVLAISAHLISQTQQYFGVTVTFSSLAVAVAVISLLTLPVMLVVDFIRSGAFTSMIVVELAWLYTLCILWVATAGQTVTGFGFDVSSSCDFLNPILNGACQSAQAIEAFSFLNFIILFLYASVLSVMAVVAATRGQSVWLSSVKESFGSLAVPAHFPMTQNNTQAQHTGGLAQPAATLAGPGTAV</sequence>
<name>A0A8I3ACW9_9AGAM</name>
<dbReference type="EMBL" id="JAGFBS010000002">
    <property type="protein sequence ID" value="KAG6380821.1"/>
    <property type="molecule type" value="Genomic_DNA"/>
</dbReference>
<keyword evidence="1" id="KW-1133">Transmembrane helix</keyword>
<feature type="transmembrane region" description="Helical" evidence="1">
    <location>
        <begin position="131"/>
        <end position="152"/>
    </location>
</feature>
<protein>
    <recommendedName>
        <fullName evidence="4">MARVEL domain-containing protein</fullName>
    </recommendedName>
</protein>
<keyword evidence="1" id="KW-0472">Membrane</keyword>
<comment type="caution">
    <text evidence="2">The sequence shown here is derived from an EMBL/GenBank/DDBJ whole genome shotgun (WGS) entry which is preliminary data.</text>
</comment>
<dbReference type="AlphaFoldDB" id="A0A8I3ACW9"/>
<gene>
    <name evidence="2" type="ORF">JVT61DRAFT_5206</name>
</gene>
<dbReference type="OrthoDB" id="3364107at2759"/>
<reference evidence="2" key="1">
    <citation type="submission" date="2021-03" db="EMBL/GenBank/DDBJ databases">
        <title>Evolutionary innovations through gain and loss of genes in the ectomycorrhizal Boletales.</title>
        <authorList>
            <person name="Wu G."/>
            <person name="Miyauchi S."/>
            <person name="Morin E."/>
            <person name="Yang Z.-L."/>
            <person name="Xu J."/>
            <person name="Martin F.M."/>
        </authorList>
    </citation>
    <scope>NUCLEOTIDE SEQUENCE</scope>
    <source>
        <strain evidence="2">BR01</strain>
    </source>
</reference>
<organism evidence="2 3">
    <name type="scientific">Boletus reticuloceps</name>
    <dbReference type="NCBI Taxonomy" id="495285"/>
    <lineage>
        <taxon>Eukaryota</taxon>
        <taxon>Fungi</taxon>
        <taxon>Dikarya</taxon>
        <taxon>Basidiomycota</taxon>
        <taxon>Agaricomycotina</taxon>
        <taxon>Agaricomycetes</taxon>
        <taxon>Agaricomycetidae</taxon>
        <taxon>Boletales</taxon>
        <taxon>Boletineae</taxon>
        <taxon>Boletaceae</taxon>
        <taxon>Boletoideae</taxon>
        <taxon>Boletus</taxon>
    </lineage>
</organism>
<dbReference type="Proteomes" id="UP000683000">
    <property type="component" value="Unassembled WGS sequence"/>
</dbReference>
<keyword evidence="3" id="KW-1185">Reference proteome</keyword>
<feature type="transmembrane region" description="Helical" evidence="1">
    <location>
        <begin position="71"/>
        <end position="92"/>
    </location>
</feature>
<feature type="transmembrane region" description="Helical" evidence="1">
    <location>
        <begin position="7"/>
        <end position="30"/>
    </location>
</feature>
<feature type="transmembrane region" description="Helical" evidence="1">
    <location>
        <begin position="36"/>
        <end position="64"/>
    </location>
</feature>